<dbReference type="GO" id="GO:0008270">
    <property type="term" value="F:zinc ion binding"/>
    <property type="evidence" value="ECO:0007669"/>
    <property type="project" value="UniProtKB-KW"/>
</dbReference>
<evidence type="ECO:0000256" key="18">
    <source>
        <dbReference type="PROSITE-ProRule" id="PRU00134"/>
    </source>
</evidence>
<keyword evidence="7" id="KW-0812">Transmembrane</keyword>
<evidence type="ECO:0000256" key="14">
    <source>
        <dbReference type="ARBA" id="ARBA00023136"/>
    </source>
</evidence>
<evidence type="ECO:0000256" key="10">
    <source>
        <dbReference type="ARBA" id="ARBA00022777"/>
    </source>
</evidence>
<evidence type="ECO:0000313" key="20">
    <source>
        <dbReference type="EMBL" id="KAF7308143.1"/>
    </source>
</evidence>
<evidence type="ECO:0000256" key="17">
    <source>
        <dbReference type="ARBA" id="ARBA00048889"/>
    </source>
</evidence>
<dbReference type="InterPro" id="IPR039606">
    <property type="entry name" value="Phytol/farnesol_kinase"/>
</dbReference>
<keyword evidence="6" id="KW-0808">Transferase</keyword>
<organism evidence="20 21">
    <name type="scientific">Mycena chlorophos</name>
    <name type="common">Agaric fungus</name>
    <name type="synonym">Agaricus chlorophos</name>
    <dbReference type="NCBI Taxonomy" id="658473"/>
    <lineage>
        <taxon>Eukaryota</taxon>
        <taxon>Fungi</taxon>
        <taxon>Dikarya</taxon>
        <taxon>Basidiomycota</taxon>
        <taxon>Agaricomycotina</taxon>
        <taxon>Agaricomycetes</taxon>
        <taxon>Agaricomycetidae</taxon>
        <taxon>Agaricales</taxon>
        <taxon>Marasmiineae</taxon>
        <taxon>Mycenaceae</taxon>
        <taxon>Mycena</taxon>
    </lineage>
</organism>
<evidence type="ECO:0000256" key="5">
    <source>
        <dbReference type="ARBA" id="ARBA00022640"/>
    </source>
</evidence>
<gene>
    <name evidence="20" type="ORF">HMN09_00661900</name>
</gene>
<protein>
    <recommendedName>
        <fullName evidence="16">phytol kinase</fullName>
        <ecNumber evidence="16">2.7.1.182</ecNumber>
    </recommendedName>
</protein>
<accession>A0A8H6SY57</accession>
<keyword evidence="14" id="KW-0472">Membrane</keyword>
<keyword evidence="4" id="KW-0150">Chloroplast</keyword>
<dbReference type="Pfam" id="PF01753">
    <property type="entry name" value="zf-MYND"/>
    <property type="match status" value="1"/>
</dbReference>
<dbReference type="EC" id="2.7.1.182" evidence="16"/>
<dbReference type="Proteomes" id="UP000613580">
    <property type="component" value="Unassembled WGS sequence"/>
</dbReference>
<dbReference type="GO" id="GO:0010276">
    <property type="term" value="F:phytol kinase activity"/>
    <property type="evidence" value="ECO:0007669"/>
    <property type="project" value="UniProtKB-EC"/>
</dbReference>
<keyword evidence="21" id="KW-1185">Reference proteome</keyword>
<dbReference type="GO" id="GO:0016020">
    <property type="term" value="C:membrane"/>
    <property type="evidence" value="ECO:0007669"/>
    <property type="project" value="UniProtKB-SubCell"/>
</dbReference>
<dbReference type="EMBL" id="JACAZE010000008">
    <property type="protein sequence ID" value="KAF7308143.1"/>
    <property type="molecule type" value="Genomic_DNA"/>
</dbReference>
<evidence type="ECO:0000256" key="3">
    <source>
        <dbReference type="ARBA" id="ARBA00010794"/>
    </source>
</evidence>
<evidence type="ECO:0000256" key="16">
    <source>
        <dbReference type="ARBA" id="ARBA00039024"/>
    </source>
</evidence>
<proteinExistence type="inferred from homology"/>
<dbReference type="PANTHER" id="PTHR32523">
    <property type="entry name" value="PHYTOL KINASE 1, CHLOROPLASTIC"/>
    <property type="match status" value="1"/>
</dbReference>
<evidence type="ECO:0000256" key="2">
    <source>
        <dbReference type="ARBA" id="ARBA00004229"/>
    </source>
</evidence>
<evidence type="ECO:0000259" key="19">
    <source>
        <dbReference type="PROSITE" id="PS50865"/>
    </source>
</evidence>
<dbReference type="SUPFAM" id="SSF144232">
    <property type="entry name" value="HIT/MYND zinc finger-like"/>
    <property type="match status" value="1"/>
</dbReference>
<keyword evidence="11" id="KW-0862">Zinc</keyword>
<name>A0A8H6SY57_MYCCL</name>
<evidence type="ECO:0000256" key="1">
    <source>
        <dbReference type="ARBA" id="ARBA00004141"/>
    </source>
</evidence>
<evidence type="ECO:0000256" key="7">
    <source>
        <dbReference type="ARBA" id="ARBA00022692"/>
    </source>
</evidence>
<comment type="catalytic activity">
    <reaction evidence="17">
        <text>phytol + CTP = phytyl phosphate + CDP + H(+)</text>
        <dbReference type="Rhea" id="RHEA:38055"/>
        <dbReference type="ChEBI" id="CHEBI:15378"/>
        <dbReference type="ChEBI" id="CHEBI:17327"/>
        <dbReference type="ChEBI" id="CHEBI:37563"/>
        <dbReference type="ChEBI" id="CHEBI:58069"/>
        <dbReference type="ChEBI" id="CHEBI:75483"/>
        <dbReference type="EC" id="2.7.1.182"/>
    </reaction>
</comment>
<evidence type="ECO:0000256" key="4">
    <source>
        <dbReference type="ARBA" id="ARBA00022528"/>
    </source>
</evidence>
<comment type="pathway">
    <text evidence="15">Cofactor biosynthesis; tocopherol biosynthesis.</text>
</comment>
<keyword evidence="5" id="KW-0934">Plastid</keyword>
<comment type="similarity">
    <text evidence="3">Belongs to the polyprenol kinase family.</text>
</comment>
<comment type="subcellular location">
    <subcellularLocation>
        <location evidence="1">Membrane</location>
        <topology evidence="1">Multi-pass membrane protein</topology>
    </subcellularLocation>
    <subcellularLocation>
        <location evidence="2">Plastid</location>
        <location evidence="2">Chloroplast</location>
    </subcellularLocation>
</comment>
<evidence type="ECO:0000256" key="13">
    <source>
        <dbReference type="ARBA" id="ARBA00022989"/>
    </source>
</evidence>
<keyword evidence="10" id="KW-0418">Kinase</keyword>
<feature type="domain" description="MYND-type" evidence="19">
    <location>
        <begin position="446"/>
        <end position="492"/>
    </location>
</feature>
<keyword evidence="9 18" id="KW-0863">Zinc-finger</keyword>
<keyword evidence="8" id="KW-0479">Metal-binding</keyword>
<evidence type="ECO:0000256" key="9">
    <source>
        <dbReference type="ARBA" id="ARBA00022771"/>
    </source>
</evidence>
<dbReference type="PANTHER" id="PTHR32523:SF8">
    <property type="entry name" value="DOLICHOL KINASE"/>
    <property type="match status" value="1"/>
</dbReference>
<dbReference type="PROSITE" id="PS50865">
    <property type="entry name" value="ZF_MYND_2"/>
    <property type="match status" value="1"/>
</dbReference>
<evidence type="ECO:0000256" key="8">
    <source>
        <dbReference type="ARBA" id="ARBA00022723"/>
    </source>
</evidence>
<dbReference type="AlphaFoldDB" id="A0A8H6SY57"/>
<evidence type="ECO:0000256" key="6">
    <source>
        <dbReference type="ARBA" id="ARBA00022679"/>
    </source>
</evidence>
<dbReference type="InterPro" id="IPR002893">
    <property type="entry name" value="Znf_MYND"/>
</dbReference>
<evidence type="ECO:0000313" key="21">
    <source>
        <dbReference type="Proteomes" id="UP000613580"/>
    </source>
</evidence>
<dbReference type="Gene3D" id="6.10.140.2220">
    <property type="match status" value="1"/>
</dbReference>
<evidence type="ECO:0000256" key="12">
    <source>
        <dbReference type="ARBA" id="ARBA00022946"/>
    </source>
</evidence>
<evidence type="ECO:0000256" key="15">
    <source>
        <dbReference type="ARBA" id="ARBA00024015"/>
    </source>
</evidence>
<keyword evidence="13" id="KW-1133">Transmembrane helix</keyword>
<keyword evidence="12" id="KW-0809">Transit peptide</keyword>
<evidence type="ECO:0000256" key="11">
    <source>
        <dbReference type="ARBA" id="ARBA00022833"/>
    </source>
</evidence>
<comment type="caution">
    <text evidence="20">The sequence shown here is derived from an EMBL/GenBank/DDBJ whole genome shotgun (WGS) entry which is preliminary data.</text>
</comment>
<dbReference type="PROSITE" id="PS01360">
    <property type="entry name" value="ZF_MYND_1"/>
    <property type="match status" value="1"/>
</dbReference>
<dbReference type="OrthoDB" id="2869484at2759"/>
<sequence>MHDVFRPIHLDKLPLRLKVSARAIVNGDLSYETTSVAFGAFVHASSVPKLLVAPVYYSIFDPSYTRVIWDDPASVAATHLRIAAVIAVMPFIQEHFNHFRLPPEAANEIYGRIWQWAMFLDDFETHISFGDALKIWVPPALEFLPMEPLLRFRLGFTQITHDLCRVPQYASVAQTQIHTSPRIFTVITRAWDELLHREAAVGNFRSADEVAYGIHAAAFLLFSNALSELTEGSAHIQALILGAGGTWDHLAEFLVRHLKQSLPGPGDTANHTHFERVHSVLVFIIHTTSNFTQQPESFYDTMARCGLIPTLTTASLRLPGMRDSPNCREPDLVSFLLTMIWTDTRTDLRLVEALRSGLLPAMLAASPDAKPDIQKALVELIPQHCAYRSVVLALRDALALIPKNEQPSMFRRLQLAKEWEFCENRIRTNLRYVELFDQKDVNWTPTRACDNTACEIVTMGPALKRCGGCHYTRYCSRNCQKADWRRGHRKECSIIRSAMQADRQILTLRDRRFLDGMLQWNLGGTRREHMSADDRAYLAEPNTALTLDTSLYAQARTGSQAERRRQPEGLRHNNQLKFLPQLDAEQYPYTQILGSRAERAGNERAQLAVVGFMQGSVLRKHWVVLRFSAPKE</sequence>
<reference evidence="20" key="1">
    <citation type="submission" date="2020-05" db="EMBL/GenBank/DDBJ databases">
        <title>Mycena genomes resolve the evolution of fungal bioluminescence.</title>
        <authorList>
            <person name="Tsai I.J."/>
        </authorList>
    </citation>
    <scope>NUCLEOTIDE SEQUENCE</scope>
    <source>
        <strain evidence="20">110903Hualien_Pintung</strain>
    </source>
</reference>